<dbReference type="GO" id="GO:0005840">
    <property type="term" value="C:ribosome"/>
    <property type="evidence" value="ECO:0007669"/>
    <property type="project" value="UniProtKB-KW"/>
</dbReference>
<keyword evidence="2" id="KW-1185">Reference proteome</keyword>
<proteinExistence type="predicted"/>
<dbReference type="AlphaFoldDB" id="A0A1H0TP35"/>
<dbReference type="Pfam" id="PF01667">
    <property type="entry name" value="Ribosomal_S27e"/>
    <property type="match status" value="1"/>
</dbReference>
<evidence type="ECO:0000313" key="2">
    <source>
        <dbReference type="Proteomes" id="UP000199073"/>
    </source>
</evidence>
<dbReference type="Gene3D" id="2.20.28.30">
    <property type="entry name" value="RNA polymerase ii, chain L"/>
    <property type="match status" value="1"/>
</dbReference>
<dbReference type="Proteomes" id="UP000199073">
    <property type="component" value="Unassembled WGS sequence"/>
</dbReference>
<keyword evidence="1" id="KW-0689">Ribosomal protein</keyword>
<dbReference type="RefSeq" id="WP_143005527.1">
    <property type="nucleotide sequence ID" value="NZ_FNJI01000025.1"/>
</dbReference>
<keyword evidence="1" id="KW-0687">Ribonucleoprotein</keyword>
<dbReference type="GO" id="GO:0003735">
    <property type="term" value="F:structural constituent of ribosome"/>
    <property type="evidence" value="ECO:0007669"/>
    <property type="project" value="InterPro"/>
</dbReference>
<dbReference type="OrthoDB" id="9799326at2"/>
<evidence type="ECO:0000313" key="1">
    <source>
        <dbReference type="EMBL" id="SDP55408.1"/>
    </source>
</evidence>
<reference evidence="1 2" key="1">
    <citation type="submission" date="2016-10" db="EMBL/GenBank/DDBJ databases">
        <authorList>
            <person name="de Groot N.N."/>
        </authorList>
    </citation>
    <scope>NUCLEOTIDE SEQUENCE [LARGE SCALE GENOMIC DNA]</scope>
    <source>
        <strain evidence="1 2">DSM 12130</strain>
    </source>
</reference>
<gene>
    <name evidence="1" type="ORF">SAMN05660330_03171</name>
</gene>
<dbReference type="EMBL" id="FNJI01000025">
    <property type="protein sequence ID" value="SDP55408.1"/>
    <property type="molecule type" value="Genomic_DNA"/>
</dbReference>
<dbReference type="InterPro" id="IPR000592">
    <property type="entry name" value="Ribosomal_eS27"/>
</dbReference>
<organism evidence="1 2">
    <name type="scientific">Desulforhopalus singaporensis</name>
    <dbReference type="NCBI Taxonomy" id="91360"/>
    <lineage>
        <taxon>Bacteria</taxon>
        <taxon>Pseudomonadati</taxon>
        <taxon>Thermodesulfobacteriota</taxon>
        <taxon>Desulfobulbia</taxon>
        <taxon>Desulfobulbales</taxon>
        <taxon>Desulfocapsaceae</taxon>
        <taxon>Desulforhopalus</taxon>
    </lineage>
</organism>
<protein>
    <submittedName>
        <fullName evidence="1">Ribosomal protein S27</fullName>
    </submittedName>
</protein>
<dbReference type="STRING" id="91360.SAMN05660330_03171"/>
<name>A0A1H0TP35_9BACT</name>
<accession>A0A1H0TP35</accession>
<dbReference type="GO" id="GO:0006412">
    <property type="term" value="P:translation"/>
    <property type="evidence" value="ECO:0007669"/>
    <property type="project" value="InterPro"/>
</dbReference>
<sequence length="58" mass="6239">MTNNTHCPGFEANKTLSEVKVKCPDCGHQWEVFSDEIEKSAKCPSCGTAVDPKAAAVK</sequence>